<dbReference type="InterPro" id="IPR001764">
    <property type="entry name" value="Glyco_hydro_3_N"/>
</dbReference>
<name>A0ABS1E4T9_9GAMM</name>
<dbReference type="PANTHER" id="PTHR30480">
    <property type="entry name" value="BETA-HEXOSAMINIDASE-RELATED"/>
    <property type="match status" value="1"/>
</dbReference>
<evidence type="ECO:0000256" key="3">
    <source>
        <dbReference type="ARBA" id="ARBA00012663"/>
    </source>
</evidence>
<evidence type="ECO:0000259" key="6">
    <source>
        <dbReference type="Pfam" id="PF00933"/>
    </source>
</evidence>
<evidence type="ECO:0000256" key="5">
    <source>
        <dbReference type="ARBA" id="ARBA00023295"/>
    </source>
</evidence>
<evidence type="ECO:0000256" key="4">
    <source>
        <dbReference type="ARBA" id="ARBA00022801"/>
    </source>
</evidence>
<evidence type="ECO:0000256" key="1">
    <source>
        <dbReference type="ARBA" id="ARBA00001231"/>
    </source>
</evidence>
<sequence length="272" mass="28268">PLLIAIEGTELTAAALRGPVVEPADRRRRAARLAGWLAGAELRACGVDLDLAPVLDLQRAAGGGAIGDRAWHAEPERAALLAEAWVEGARRAGVAAVAKHFPGHGSVAEDSHVALPHDSRPLEAIIQTDLLPFRRLVASGVPALMAAHVVYPQADDRPAGYSRYWLERVLRRELGFRGAVLSDDLGMAAAGAAGGIGERVEACLAAGCDAALVCRPGLVGEALDASVPAGAPASARRLARLRGEAAPGWEELRATRAWRSAAAELAELVPSG</sequence>
<protein>
    <recommendedName>
        <fullName evidence="3">beta-N-acetylhexosaminidase</fullName>
        <ecNumber evidence="3">3.2.1.52</ecNumber>
    </recommendedName>
</protein>
<gene>
    <name evidence="7" type="ORF">CKO13_06965</name>
</gene>
<organism evidence="7 8">
    <name type="scientific">Halorhodospira neutriphila</name>
    <dbReference type="NCBI Taxonomy" id="168379"/>
    <lineage>
        <taxon>Bacteria</taxon>
        <taxon>Pseudomonadati</taxon>
        <taxon>Pseudomonadota</taxon>
        <taxon>Gammaproteobacteria</taxon>
        <taxon>Chromatiales</taxon>
        <taxon>Ectothiorhodospiraceae</taxon>
        <taxon>Halorhodospira</taxon>
    </lineage>
</organism>
<dbReference type="EMBL" id="NRSH01000065">
    <property type="protein sequence ID" value="MBK1726765.1"/>
    <property type="molecule type" value="Genomic_DNA"/>
</dbReference>
<keyword evidence="5" id="KW-0326">Glycosidase</keyword>
<dbReference type="SUPFAM" id="SSF51445">
    <property type="entry name" value="(Trans)glycosidases"/>
    <property type="match status" value="1"/>
</dbReference>
<keyword evidence="4" id="KW-0378">Hydrolase</keyword>
<dbReference type="RefSeq" id="WP_200258601.1">
    <property type="nucleotide sequence ID" value="NZ_NRSH01000065.1"/>
</dbReference>
<dbReference type="PANTHER" id="PTHR30480:SF13">
    <property type="entry name" value="BETA-HEXOSAMINIDASE"/>
    <property type="match status" value="1"/>
</dbReference>
<dbReference type="EC" id="3.2.1.52" evidence="3"/>
<comment type="caution">
    <text evidence="7">The sequence shown here is derived from an EMBL/GenBank/DDBJ whole genome shotgun (WGS) entry which is preliminary data.</text>
</comment>
<dbReference type="NCBIfam" id="NF003740">
    <property type="entry name" value="PRK05337.1"/>
    <property type="match status" value="1"/>
</dbReference>
<feature type="non-terminal residue" evidence="7">
    <location>
        <position position="1"/>
    </location>
</feature>
<comment type="similarity">
    <text evidence="2">Belongs to the glycosyl hydrolase 3 family.</text>
</comment>
<feature type="domain" description="Glycoside hydrolase family 3 N-terminal" evidence="6">
    <location>
        <begin position="28"/>
        <end position="230"/>
    </location>
</feature>
<proteinExistence type="inferred from homology"/>
<dbReference type="Pfam" id="PF00933">
    <property type="entry name" value="Glyco_hydro_3"/>
    <property type="match status" value="1"/>
</dbReference>
<accession>A0ABS1E4T9</accession>
<dbReference type="Gene3D" id="3.20.20.300">
    <property type="entry name" value="Glycoside hydrolase, family 3, N-terminal domain"/>
    <property type="match status" value="1"/>
</dbReference>
<keyword evidence="8" id="KW-1185">Reference proteome</keyword>
<dbReference type="InterPro" id="IPR050226">
    <property type="entry name" value="NagZ_Beta-hexosaminidase"/>
</dbReference>
<comment type="catalytic activity">
    <reaction evidence="1">
        <text>Hydrolysis of terminal non-reducing N-acetyl-D-hexosamine residues in N-acetyl-beta-D-hexosaminides.</text>
        <dbReference type="EC" id="3.2.1.52"/>
    </reaction>
</comment>
<dbReference type="InterPro" id="IPR017853">
    <property type="entry name" value="GH"/>
</dbReference>
<dbReference type="Proteomes" id="UP000738126">
    <property type="component" value="Unassembled WGS sequence"/>
</dbReference>
<dbReference type="InterPro" id="IPR036962">
    <property type="entry name" value="Glyco_hydro_3_N_sf"/>
</dbReference>
<evidence type="ECO:0000313" key="8">
    <source>
        <dbReference type="Proteomes" id="UP000738126"/>
    </source>
</evidence>
<evidence type="ECO:0000313" key="7">
    <source>
        <dbReference type="EMBL" id="MBK1726765.1"/>
    </source>
</evidence>
<reference evidence="7 8" key="1">
    <citation type="journal article" date="2020" name="Microorganisms">
        <title>Osmotic Adaptation and Compatible Solute Biosynthesis of Phototrophic Bacteria as Revealed from Genome Analyses.</title>
        <authorList>
            <person name="Imhoff J.F."/>
            <person name="Rahn T."/>
            <person name="Kunzel S."/>
            <person name="Keller A."/>
            <person name="Neulinger S.C."/>
        </authorList>
    </citation>
    <scope>NUCLEOTIDE SEQUENCE [LARGE SCALE GENOMIC DNA]</scope>
    <source>
        <strain evidence="7 8">DSM 15116</strain>
    </source>
</reference>
<evidence type="ECO:0000256" key="2">
    <source>
        <dbReference type="ARBA" id="ARBA00005336"/>
    </source>
</evidence>